<dbReference type="GO" id="GO:0003964">
    <property type="term" value="F:RNA-directed DNA polymerase activity"/>
    <property type="evidence" value="ECO:0007669"/>
    <property type="project" value="UniProtKB-KW"/>
</dbReference>
<evidence type="ECO:0000313" key="2">
    <source>
        <dbReference type="Proteomes" id="UP001296967"/>
    </source>
</evidence>
<accession>A0AAJ0UGY7</accession>
<name>A0AAJ0UGY7_HALSE</name>
<organism evidence="1 2">
    <name type="scientific">Halochromatium salexigens</name>
    <name type="common">Chromatium salexigens</name>
    <dbReference type="NCBI Taxonomy" id="49447"/>
    <lineage>
        <taxon>Bacteria</taxon>
        <taxon>Pseudomonadati</taxon>
        <taxon>Pseudomonadota</taxon>
        <taxon>Gammaproteobacteria</taxon>
        <taxon>Chromatiales</taxon>
        <taxon>Chromatiaceae</taxon>
        <taxon>Halochromatium</taxon>
    </lineage>
</organism>
<gene>
    <name evidence="1" type="ORF">CCR82_12445</name>
</gene>
<protein>
    <submittedName>
        <fullName evidence="1">Group II intron reverse transcriptase/maturase</fullName>
    </submittedName>
</protein>
<sequence>MTRTLEREIISTKQQKLANLASEAPEMVLTTLAHHIDLMWLEEAYRRTRKDGAVGVDGVTAEAYEADLQANLSDLLERFKSGR</sequence>
<proteinExistence type="predicted"/>
<dbReference type="Proteomes" id="UP001296967">
    <property type="component" value="Unassembled WGS sequence"/>
</dbReference>
<reference evidence="1" key="2">
    <citation type="journal article" date="2020" name="Microorganisms">
        <title>Osmotic Adaptation and Compatible Solute Biosynthesis of Phototrophic Bacteria as Revealed from Genome Analyses.</title>
        <authorList>
            <person name="Imhoff J.F."/>
            <person name="Rahn T."/>
            <person name="Kunzel S."/>
            <person name="Keller A."/>
            <person name="Neulinger S.C."/>
        </authorList>
    </citation>
    <scope>NUCLEOTIDE SEQUENCE</scope>
    <source>
        <strain evidence="1">DSM 4395</strain>
    </source>
</reference>
<dbReference type="AlphaFoldDB" id="A0AAJ0UGY7"/>
<reference evidence="1" key="1">
    <citation type="submission" date="2017-05" db="EMBL/GenBank/DDBJ databases">
        <authorList>
            <person name="Imhoff J.F."/>
            <person name="Rahn T."/>
            <person name="Kuenzel S."/>
            <person name="Neulinger S.C."/>
        </authorList>
    </citation>
    <scope>NUCLEOTIDE SEQUENCE</scope>
    <source>
        <strain evidence="1">DSM 4395</strain>
    </source>
</reference>
<evidence type="ECO:0000313" key="1">
    <source>
        <dbReference type="EMBL" id="MBK5931300.1"/>
    </source>
</evidence>
<keyword evidence="1" id="KW-0808">Transferase</keyword>
<keyword evidence="2" id="KW-1185">Reference proteome</keyword>
<dbReference type="EMBL" id="NHSF01000063">
    <property type="protein sequence ID" value="MBK5931300.1"/>
    <property type="molecule type" value="Genomic_DNA"/>
</dbReference>
<comment type="caution">
    <text evidence="1">The sequence shown here is derived from an EMBL/GenBank/DDBJ whole genome shotgun (WGS) entry which is preliminary data.</text>
</comment>
<keyword evidence="1" id="KW-0548">Nucleotidyltransferase</keyword>
<feature type="non-terminal residue" evidence="1">
    <location>
        <position position="83"/>
    </location>
</feature>
<keyword evidence="1" id="KW-0695">RNA-directed DNA polymerase</keyword>